<feature type="region of interest" description="Disordered" evidence="1">
    <location>
        <begin position="46"/>
        <end position="67"/>
    </location>
</feature>
<proteinExistence type="predicted"/>
<evidence type="ECO:0000313" key="2">
    <source>
        <dbReference type="EMBL" id="QGU28468.1"/>
    </source>
</evidence>
<evidence type="ECO:0000256" key="1">
    <source>
        <dbReference type="SAM" id="MobiDB-lite"/>
    </source>
</evidence>
<dbReference type="RefSeq" id="WP_156243012.1">
    <property type="nucleotide sequence ID" value="NZ_BAAAZL010000003.1"/>
</dbReference>
<feature type="compositionally biased region" description="Basic and acidic residues" evidence="1">
    <location>
        <begin position="46"/>
        <end position="58"/>
    </location>
</feature>
<protein>
    <submittedName>
        <fullName evidence="2">Uncharacterized protein</fullName>
    </submittedName>
</protein>
<accession>A0A6I6EBQ3</accession>
<reference evidence="2 3" key="1">
    <citation type="submission" date="2018-09" db="EMBL/GenBank/DDBJ databases">
        <title>Whole genome sequencing of Microbacterium oryzae strain MB-10T.</title>
        <authorList>
            <person name="Das S.K."/>
        </authorList>
    </citation>
    <scope>NUCLEOTIDE SEQUENCE [LARGE SCALE GENOMIC DNA]</scope>
    <source>
        <strain evidence="2 3">MB-10</strain>
    </source>
</reference>
<dbReference type="EMBL" id="CP032550">
    <property type="protein sequence ID" value="QGU28468.1"/>
    <property type="molecule type" value="Genomic_DNA"/>
</dbReference>
<organism evidence="2 3">
    <name type="scientific">Microbacterium oryzae</name>
    <dbReference type="NCBI Taxonomy" id="743009"/>
    <lineage>
        <taxon>Bacteria</taxon>
        <taxon>Bacillati</taxon>
        <taxon>Actinomycetota</taxon>
        <taxon>Actinomycetes</taxon>
        <taxon>Micrococcales</taxon>
        <taxon>Microbacteriaceae</taxon>
        <taxon>Microbacterium</taxon>
    </lineage>
</organism>
<dbReference type="AlphaFoldDB" id="A0A6I6EBQ3"/>
<name>A0A6I6EBQ3_9MICO</name>
<dbReference type="KEGG" id="moj:D7D94_12900"/>
<evidence type="ECO:0000313" key="3">
    <source>
        <dbReference type="Proteomes" id="UP000422989"/>
    </source>
</evidence>
<gene>
    <name evidence="2" type="ORF">D7D94_12900</name>
</gene>
<sequence length="90" mass="10166">MTDDHFAFRDKLAAERGISDEDRDLLLTGTDETTLLAQADYLEPPRDLTKGNVARREGQYVSPGSSSEQRFATYVNELFNEPSHPLDTFD</sequence>
<dbReference type="Proteomes" id="UP000422989">
    <property type="component" value="Chromosome"/>
</dbReference>
<keyword evidence="3" id="KW-1185">Reference proteome</keyword>